<reference evidence="2" key="2">
    <citation type="submission" date="2023-02" db="EMBL/GenBank/DDBJ databases">
        <title>'Rhodoalgimonas zhirmunskyi' gen. nov., isolated from a red alga.</title>
        <authorList>
            <person name="Nedashkovskaya O.I."/>
            <person name="Otstavnykh N.Y."/>
            <person name="Bystritskaya E.P."/>
            <person name="Balabanova L.A."/>
            <person name="Isaeva M.P."/>
        </authorList>
    </citation>
    <scope>NUCLEOTIDE SEQUENCE</scope>
    <source>
        <strain evidence="2">KCTC 52189</strain>
    </source>
</reference>
<dbReference type="SUPFAM" id="SSF52799">
    <property type="entry name" value="(Phosphotyrosine protein) phosphatases II"/>
    <property type="match status" value="1"/>
</dbReference>
<dbReference type="RefSeq" id="WP_306736674.1">
    <property type="nucleotide sequence ID" value="NZ_JANHAX010000005.1"/>
</dbReference>
<feature type="domain" description="Beta-lactamase hydrolase-like protein phosphatase-like" evidence="1">
    <location>
        <begin position="2"/>
        <end position="110"/>
    </location>
</feature>
<organism evidence="2 3">
    <name type="scientific">Marimonas arenosa</name>
    <dbReference type="NCBI Taxonomy" id="1795305"/>
    <lineage>
        <taxon>Bacteria</taxon>
        <taxon>Pseudomonadati</taxon>
        <taxon>Pseudomonadota</taxon>
        <taxon>Alphaproteobacteria</taxon>
        <taxon>Rhodobacterales</taxon>
        <taxon>Paracoccaceae</taxon>
        <taxon>Marimonas</taxon>
    </lineage>
</organism>
<dbReference type="NCBIfam" id="TIGR01244">
    <property type="entry name" value="TIGR01244 family sulfur transferase"/>
    <property type="match status" value="1"/>
</dbReference>
<dbReference type="GO" id="GO:0016740">
    <property type="term" value="F:transferase activity"/>
    <property type="evidence" value="ECO:0007669"/>
    <property type="project" value="UniProtKB-KW"/>
</dbReference>
<comment type="caution">
    <text evidence="2">The sequence shown here is derived from an EMBL/GenBank/DDBJ whole genome shotgun (WGS) entry which is preliminary data.</text>
</comment>
<dbReference type="Gene3D" id="3.90.190.10">
    <property type="entry name" value="Protein tyrosine phosphatase superfamily"/>
    <property type="match status" value="1"/>
</dbReference>
<dbReference type="GO" id="GO:0016787">
    <property type="term" value="F:hydrolase activity"/>
    <property type="evidence" value="ECO:0007669"/>
    <property type="project" value="InterPro"/>
</dbReference>
<accession>A0AAE4B5I6</accession>
<dbReference type="InterPro" id="IPR029021">
    <property type="entry name" value="Prot-tyrosine_phosphatase-like"/>
</dbReference>
<dbReference type="EMBL" id="JANHAX010000005">
    <property type="protein sequence ID" value="MDQ2091385.1"/>
    <property type="molecule type" value="Genomic_DNA"/>
</dbReference>
<dbReference type="Pfam" id="PF04273">
    <property type="entry name" value="BLH_phosphatase"/>
    <property type="match status" value="1"/>
</dbReference>
<keyword evidence="2" id="KW-0808">Transferase</keyword>
<name>A0AAE4B5I6_9RHOB</name>
<keyword evidence="3" id="KW-1185">Reference proteome</keyword>
<evidence type="ECO:0000313" key="3">
    <source>
        <dbReference type="Proteomes" id="UP001226762"/>
    </source>
</evidence>
<dbReference type="InterPro" id="IPR005939">
    <property type="entry name" value="BLH_phosphatase-like"/>
</dbReference>
<dbReference type="AlphaFoldDB" id="A0AAE4B5I6"/>
<evidence type="ECO:0000313" key="2">
    <source>
        <dbReference type="EMBL" id="MDQ2091385.1"/>
    </source>
</evidence>
<protein>
    <submittedName>
        <fullName evidence="2">TIGR01244 family sulfur transferase</fullName>
    </submittedName>
</protein>
<evidence type="ECO:0000259" key="1">
    <source>
        <dbReference type="Pfam" id="PF04273"/>
    </source>
</evidence>
<proteinExistence type="predicted"/>
<gene>
    <name evidence="2" type="ORF">NO357_15910</name>
</gene>
<dbReference type="Proteomes" id="UP001226762">
    <property type="component" value="Unassembled WGS sequence"/>
</dbReference>
<reference evidence="2" key="1">
    <citation type="submission" date="2022-07" db="EMBL/GenBank/DDBJ databases">
        <authorList>
            <person name="Otstavnykh N."/>
            <person name="Isaeva M."/>
            <person name="Bystritskaya E."/>
        </authorList>
    </citation>
    <scope>NUCLEOTIDE SEQUENCE</scope>
    <source>
        <strain evidence="2">KCTC 52189</strain>
    </source>
</reference>
<sequence length="141" mass="14890">MDIKRLTPTISVSPQIGPDHAAEIAAAGFRTVICNRPDSENPPELHAAQIRAAVEAEGLTFLELPFDSRSLTVDVVVKLREMFQSAEAPVLAYCRTGTRSTNAWALTQAGSIPPQDIIAAAAAAGYDVSGLAPYLAQTITA</sequence>